<dbReference type="PANTHER" id="PTHR30055">
    <property type="entry name" value="HTH-TYPE TRANSCRIPTIONAL REGULATOR RUTR"/>
    <property type="match status" value="1"/>
</dbReference>
<accession>A0ABV6N0B6</accession>
<name>A0ABV6N0B6_9PSEU</name>
<evidence type="ECO:0000313" key="7">
    <source>
        <dbReference type="Proteomes" id="UP001589810"/>
    </source>
</evidence>
<evidence type="ECO:0000259" key="5">
    <source>
        <dbReference type="PROSITE" id="PS50977"/>
    </source>
</evidence>
<keyword evidence="7" id="KW-1185">Reference proteome</keyword>
<keyword evidence="2 4" id="KW-0238">DNA-binding</keyword>
<comment type="caution">
    <text evidence="6">The sequence shown here is derived from an EMBL/GenBank/DDBJ whole genome shotgun (WGS) entry which is preliminary data.</text>
</comment>
<dbReference type="Gene3D" id="1.10.10.60">
    <property type="entry name" value="Homeodomain-like"/>
    <property type="match status" value="1"/>
</dbReference>
<dbReference type="PANTHER" id="PTHR30055:SF148">
    <property type="entry name" value="TETR-FAMILY TRANSCRIPTIONAL REGULATOR"/>
    <property type="match status" value="1"/>
</dbReference>
<gene>
    <name evidence="6" type="ORF">ACFFH7_30655</name>
</gene>
<dbReference type="Pfam" id="PF00440">
    <property type="entry name" value="TetR_N"/>
    <property type="match status" value="1"/>
</dbReference>
<proteinExistence type="predicted"/>
<feature type="DNA-binding region" description="H-T-H motif" evidence="4">
    <location>
        <begin position="31"/>
        <end position="50"/>
    </location>
</feature>
<evidence type="ECO:0000256" key="3">
    <source>
        <dbReference type="ARBA" id="ARBA00023163"/>
    </source>
</evidence>
<evidence type="ECO:0000256" key="4">
    <source>
        <dbReference type="PROSITE-ProRule" id="PRU00335"/>
    </source>
</evidence>
<keyword evidence="3" id="KW-0804">Transcription</keyword>
<sequence length="191" mass="21004">MPGRPRDPDLEHRLLAAAWSLLRSRGYDALTLTKVAAEAQAHRTDVYRRWSSKAQLVVDVLAEHLPPISDRDTGTLRGDLAAVVHGLAESWSSSWVDGLMGLTADLHHDPDAELAFRTMALGRGEPLRQAIVRATERGEIGEPPDLSLMGDLIEGPMMHRRMLGRQPLTPEYLNAIVNVVYSVLTGATVSR</sequence>
<dbReference type="PROSITE" id="PS50977">
    <property type="entry name" value="HTH_TETR_2"/>
    <property type="match status" value="1"/>
</dbReference>
<dbReference type="InterPro" id="IPR023772">
    <property type="entry name" value="DNA-bd_HTH_TetR-type_CS"/>
</dbReference>
<protein>
    <submittedName>
        <fullName evidence="6">TetR/AcrR family transcriptional regulator</fullName>
    </submittedName>
</protein>
<organism evidence="6 7">
    <name type="scientific">Kutzneria chonburiensis</name>
    <dbReference type="NCBI Taxonomy" id="1483604"/>
    <lineage>
        <taxon>Bacteria</taxon>
        <taxon>Bacillati</taxon>
        <taxon>Actinomycetota</taxon>
        <taxon>Actinomycetes</taxon>
        <taxon>Pseudonocardiales</taxon>
        <taxon>Pseudonocardiaceae</taxon>
        <taxon>Kutzneria</taxon>
    </lineage>
</organism>
<dbReference type="SUPFAM" id="SSF48498">
    <property type="entry name" value="Tetracyclin repressor-like, C-terminal domain"/>
    <property type="match status" value="1"/>
</dbReference>
<dbReference type="SUPFAM" id="SSF46689">
    <property type="entry name" value="Homeodomain-like"/>
    <property type="match status" value="1"/>
</dbReference>
<dbReference type="RefSeq" id="WP_273943552.1">
    <property type="nucleotide sequence ID" value="NZ_CP097263.1"/>
</dbReference>
<evidence type="ECO:0000256" key="1">
    <source>
        <dbReference type="ARBA" id="ARBA00023015"/>
    </source>
</evidence>
<reference evidence="6 7" key="1">
    <citation type="submission" date="2024-09" db="EMBL/GenBank/DDBJ databases">
        <authorList>
            <person name="Sun Q."/>
            <person name="Mori K."/>
        </authorList>
    </citation>
    <scope>NUCLEOTIDE SEQUENCE [LARGE SCALE GENOMIC DNA]</scope>
    <source>
        <strain evidence="6 7">TBRC 1432</strain>
    </source>
</reference>
<dbReference type="EMBL" id="JBHLUD010000011">
    <property type="protein sequence ID" value="MFC0545912.1"/>
    <property type="molecule type" value="Genomic_DNA"/>
</dbReference>
<dbReference type="InterPro" id="IPR011075">
    <property type="entry name" value="TetR_C"/>
</dbReference>
<keyword evidence="1" id="KW-0805">Transcription regulation</keyword>
<dbReference type="Proteomes" id="UP001589810">
    <property type="component" value="Unassembled WGS sequence"/>
</dbReference>
<evidence type="ECO:0000313" key="6">
    <source>
        <dbReference type="EMBL" id="MFC0545912.1"/>
    </source>
</evidence>
<dbReference type="InterPro" id="IPR036271">
    <property type="entry name" value="Tet_transcr_reg_TetR-rel_C_sf"/>
</dbReference>
<feature type="domain" description="HTH tetR-type" evidence="5">
    <location>
        <begin position="8"/>
        <end position="68"/>
    </location>
</feature>
<dbReference type="PROSITE" id="PS01081">
    <property type="entry name" value="HTH_TETR_1"/>
    <property type="match status" value="1"/>
</dbReference>
<evidence type="ECO:0000256" key="2">
    <source>
        <dbReference type="ARBA" id="ARBA00023125"/>
    </source>
</evidence>
<dbReference type="InterPro" id="IPR050109">
    <property type="entry name" value="HTH-type_TetR-like_transc_reg"/>
</dbReference>
<dbReference type="Gene3D" id="1.10.357.10">
    <property type="entry name" value="Tetracycline Repressor, domain 2"/>
    <property type="match status" value="1"/>
</dbReference>
<dbReference type="Pfam" id="PF16859">
    <property type="entry name" value="TetR_C_11"/>
    <property type="match status" value="1"/>
</dbReference>
<dbReference type="InterPro" id="IPR001647">
    <property type="entry name" value="HTH_TetR"/>
</dbReference>
<dbReference type="InterPro" id="IPR009057">
    <property type="entry name" value="Homeodomain-like_sf"/>
</dbReference>